<evidence type="ECO:0000313" key="3">
    <source>
        <dbReference type="Proteomes" id="UP001596492"/>
    </source>
</evidence>
<dbReference type="RefSeq" id="WP_382166835.1">
    <property type="nucleotide sequence ID" value="NZ_JBHTBR010000004.1"/>
</dbReference>
<dbReference type="Pfam" id="PF08241">
    <property type="entry name" value="Methyltransf_11"/>
    <property type="match status" value="1"/>
</dbReference>
<dbReference type="InterPro" id="IPR029063">
    <property type="entry name" value="SAM-dependent_MTases_sf"/>
</dbReference>
<dbReference type="Gene3D" id="3.40.50.150">
    <property type="entry name" value="Vaccinia Virus protein VP39"/>
    <property type="match status" value="1"/>
</dbReference>
<keyword evidence="2" id="KW-0808">Transferase</keyword>
<dbReference type="GO" id="GO:0008168">
    <property type="term" value="F:methyltransferase activity"/>
    <property type="evidence" value="ECO:0007669"/>
    <property type="project" value="UniProtKB-KW"/>
</dbReference>
<proteinExistence type="predicted"/>
<evidence type="ECO:0000259" key="1">
    <source>
        <dbReference type="Pfam" id="PF08241"/>
    </source>
</evidence>
<feature type="domain" description="Methyltransferase type 11" evidence="1">
    <location>
        <begin position="87"/>
        <end position="129"/>
    </location>
</feature>
<evidence type="ECO:0000313" key="2">
    <source>
        <dbReference type="EMBL" id="MFC7291600.1"/>
    </source>
</evidence>
<dbReference type="GO" id="GO:0032259">
    <property type="term" value="P:methylation"/>
    <property type="evidence" value="ECO:0007669"/>
    <property type="project" value="UniProtKB-KW"/>
</dbReference>
<keyword evidence="2" id="KW-0489">Methyltransferase</keyword>
<accession>A0ABW2ILB0</accession>
<dbReference type="InterPro" id="IPR013216">
    <property type="entry name" value="Methyltransf_11"/>
</dbReference>
<gene>
    <name evidence="2" type="ORF">ACFQS8_08235</name>
</gene>
<dbReference type="Proteomes" id="UP001596492">
    <property type="component" value="Unassembled WGS sequence"/>
</dbReference>
<comment type="caution">
    <text evidence="2">The sequence shown here is derived from an EMBL/GenBank/DDBJ whole genome shotgun (WGS) entry which is preliminary data.</text>
</comment>
<protein>
    <submittedName>
        <fullName evidence="2">Methyltransferase domain-containing protein</fullName>
    </submittedName>
</protein>
<keyword evidence="3" id="KW-1185">Reference proteome</keyword>
<organism evidence="2 3">
    <name type="scientific">Hirschia litorea</name>
    <dbReference type="NCBI Taxonomy" id="1199156"/>
    <lineage>
        <taxon>Bacteria</taxon>
        <taxon>Pseudomonadati</taxon>
        <taxon>Pseudomonadota</taxon>
        <taxon>Alphaproteobacteria</taxon>
        <taxon>Hyphomonadales</taxon>
        <taxon>Hyphomonadaceae</taxon>
        <taxon>Hirschia</taxon>
    </lineage>
</organism>
<name>A0ABW2ILB0_9PROT</name>
<dbReference type="SUPFAM" id="SSF53335">
    <property type="entry name" value="S-adenosyl-L-methionine-dependent methyltransferases"/>
    <property type="match status" value="1"/>
</dbReference>
<reference evidence="3" key="1">
    <citation type="journal article" date="2019" name="Int. J. Syst. Evol. Microbiol.">
        <title>The Global Catalogue of Microorganisms (GCM) 10K type strain sequencing project: providing services to taxonomists for standard genome sequencing and annotation.</title>
        <authorList>
            <consortium name="The Broad Institute Genomics Platform"/>
            <consortium name="The Broad Institute Genome Sequencing Center for Infectious Disease"/>
            <person name="Wu L."/>
            <person name="Ma J."/>
        </authorList>
    </citation>
    <scope>NUCLEOTIDE SEQUENCE [LARGE SCALE GENOMIC DNA]</scope>
    <source>
        <strain evidence="3">CCUG 51308</strain>
    </source>
</reference>
<dbReference type="EMBL" id="JBHTBR010000004">
    <property type="protein sequence ID" value="MFC7291600.1"/>
    <property type="molecule type" value="Genomic_DNA"/>
</dbReference>
<sequence>MRVEVGRLKAFYGTPLGKAAHNMILRRIEAIWPHADDLDVLSFGYGQDFLNTYSQDTRRAISAAPAAQGAVCWPSAEQSSTTLVEEDRLPFADAVFDRILVIHGLEDADNPDRLMRELWRVAAPEARILMVAANRSGLWSQAEATPFGHGRPYTKKQLDGLLQNAMFQPTAWTRALYAPPLSWKFVTSAAEAWEKTGEIAWSGFGGVLMVEAIKQLYIDPKQPNAQHSHVRKHSTVSVVQSEALRSKCNADEENETHVA</sequence>